<sequence>MAVPQAPEQFGTWVRRFHPAPDSAVRLVCLPHAGGASSFYFPLSRALPPTVDVLAVQYPGRQDRRHEPSIDSLPELADRIFEVIRHLDDRPLALFGHSMGAAVAYEIALRMQDAGLPAPVRFFASGRRAPSRDRHEGLDLASDAQLMAEVRKLGGPHAAMLADPEFMDMIMPAIRSDYRAVARYRCEPGRSLECPVTILTGDSDPRVSIDEATAWEEHTTGRTELQVFPGGHFFLADESARVSGLLADRLTRRNVGARHELTYPR</sequence>
<evidence type="ECO:0000256" key="1">
    <source>
        <dbReference type="ARBA" id="ARBA00007169"/>
    </source>
</evidence>
<dbReference type="PANTHER" id="PTHR11487">
    <property type="entry name" value="THIOESTERASE"/>
    <property type="match status" value="1"/>
</dbReference>
<keyword evidence="2" id="KW-0378">Hydrolase</keyword>
<dbReference type="InterPro" id="IPR020802">
    <property type="entry name" value="TesA-like"/>
</dbReference>
<reference evidence="4 5" key="1">
    <citation type="submission" date="2016-10" db="EMBL/GenBank/DDBJ databases">
        <title>Genome sequence of Streptomyces sp. MUSC 1.</title>
        <authorList>
            <person name="Lee L.-H."/>
            <person name="Ser H.-L."/>
            <person name="Law J.W.-F."/>
        </authorList>
    </citation>
    <scope>NUCLEOTIDE SEQUENCE [LARGE SCALE GENOMIC DNA]</scope>
    <source>
        <strain evidence="4 5">MUSC 1</strain>
    </source>
</reference>
<dbReference type="EMBL" id="MLYO01000040">
    <property type="protein sequence ID" value="OIK02782.1"/>
    <property type="molecule type" value="Genomic_DNA"/>
</dbReference>
<dbReference type="Proteomes" id="UP000179642">
    <property type="component" value="Unassembled WGS sequence"/>
</dbReference>
<dbReference type="InterPro" id="IPR029058">
    <property type="entry name" value="AB_hydrolase_fold"/>
</dbReference>
<proteinExistence type="inferred from homology"/>
<protein>
    <submittedName>
        <fullName evidence="4">Thioesterase</fullName>
    </submittedName>
</protein>
<keyword evidence="5" id="KW-1185">Reference proteome</keyword>
<evidence type="ECO:0000256" key="2">
    <source>
        <dbReference type="ARBA" id="ARBA00022801"/>
    </source>
</evidence>
<gene>
    <name evidence="4" type="ORF">BIV23_24535</name>
</gene>
<comment type="similarity">
    <text evidence="1">Belongs to the thioesterase family.</text>
</comment>
<dbReference type="Pfam" id="PF00975">
    <property type="entry name" value="Thioesterase"/>
    <property type="match status" value="1"/>
</dbReference>
<evidence type="ECO:0000313" key="4">
    <source>
        <dbReference type="EMBL" id="OIK02782.1"/>
    </source>
</evidence>
<dbReference type="GO" id="GO:0008610">
    <property type="term" value="P:lipid biosynthetic process"/>
    <property type="evidence" value="ECO:0007669"/>
    <property type="project" value="TreeGrafter"/>
</dbReference>
<dbReference type="AlphaFoldDB" id="A0A1S2Q9F5"/>
<feature type="domain" description="Thioesterase TesA-like" evidence="3">
    <location>
        <begin position="28"/>
        <end position="246"/>
    </location>
</feature>
<dbReference type="InterPro" id="IPR012223">
    <property type="entry name" value="TEII"/>
</dbReference>
<comment type="caution">
    <text evidence="4">The sequence shown here is derived from an EMBL/GenBank/DDBJ whole genome shotgun (WGS) entry which is preliminary data.</text>
</comment>
<dbReference type="Gene3D" id="3.40.50.1820">
    <property type="entry name" value="alpha/beta hydrolase"/>
    <property type="match status" value="1"/>
</dbReference>
<dbReference type="InterPro" id="IPR001031">
    <property type="entry name" value="Thioesterase"/>
</dbReference>
<dbReference type="SUPFAM" id="SSF53474">
    <property type="entry name" value="alpha/beta-Hydrolases"/>
    <property type="match status" value="1"/>
</dbReference>
<organism evidence="4 5">
    <name type="scientific">Streptomyces monashensis</name>
    <dbReference type="NCBI Taxonomy" id="1678012"/>
    <lineage>
        <taxon>Bacteria</taxon>
        <taxon>Bacillati</taxon>
        <taxon>Actinomycetota</taxon>
        <taxon>Actinomycetes</taxon>
        <taxon>Kitasatosporales</taxon>
        <taxon>Streptomycetaceae</taxon>
        <taxon>Streptomyces</taxon>
    </lineage>
</organism>
<dbReference type="SMART" id="SM00824">
    <property type="entry name" value="PKS_TE"/>
    <property type="match status" value="1"/>
</dbReference>
<name>A0A1S2Q9F5_9ACTN</name>
<accession>A0A1S2Q9F5</accession>
<evidence type="ECO:0000313" key="5">
    <source>
        <dbReference type="Proteomes" id="UP000179642"/>
    </source>
</evidence>
<evidence type="ECO:0000259" key="3">
    <source>
        <dbReference type="SMART" id="SM00824"/>
    </source>
</evidence>
<dbReference type="PANTHER" id="PTHR11487:SF0">
    <property type="entry name" value="S-ACYL FATTY ACID SYNTHASE THIOESTERASE, MEDIUM CHAIN"/>
    <property type="match status" value="1"/>
</dbReference>
<dbReference type="GO" id="GO:0016787">
    <property type="term" value="F:hydrolase activity"/>
    <property type="evidence" value="ECO:0007669"/>
    <property type="project" value="UniProtKB-KW"/>
</dbReference>